<protein>
    <submittedName>
        <fullName evidence="2">AGAP013140-PA-like protein</fullName>
    </submittedName>
</protein>
<organism evidence="2">
    <name type="scientific">Anopheles sinensis</name>
    <name type="common">Mosquito</name>
    <dbReference type="NCBI Taxonomy" id="74873"/>
    <lineage>
        <taxon>Eukaryota</taxon>
        <taxon>Metazoa</taxon>
        <taxon>Ecdysozoa</taxon>
        <taxon>Arthropoda</taxon>
        <taxon>Hexapoda</taxon>
        <taxon>Insecta</taxon>
        <taxon>Pterygota</taxon>
        <taxon>Neoptera</taxon>
        <taxon>Endopterygota</taxon>
        <taxon>Diptera</taxon>
        <taxon>Nematocera</taxon>
        <taxon>Culicoidea</taxon>
        <taxon>Culicidae</taxon>
        <taxon>Anophelinae</taxon>
        <taxon>Anopheles</taxon>
    </lineage>
</organism>
<reference evidence="2 4" key="1">
    <citation type="journal article" date="2014" name="BMC Genomics">
        <title>Genome sequence of Anopheles sinensis provides insight into genetics basis of mosquito competence for malaria parasites.</title>
        <authorList>
            <person name="Zhou D."/>
            <person name="Zhang D."/>
            <person name="Ding G."/>
            <person name="Shi L."/>
            <person name="Hou Q."/>
            <person name="Ye Y."/>
            <person name="Xu Y."/>
            <person name="Zhou H."/>
            <person name="Xiong C."/>
            <person name="Li S."/>
            <person name="Yu J."/>
            <person name="Hong S."/>
            <person name="Yu X."/>
            <person name="Zou P."/>
            <person name="Chen C."/>
            <person name="Chang X."/>
            <person name="Wang W."/>
            <person name="Lv Y."/>
            <person name="Sun Y."/>
            <person name="Ma L."/>
            <person name="Shen B."/>
            <person name="Zhu C."/>
        </authorList>
    </citation>
    <scope>NUCLEOTIDE SEQUENCE [LARGE SCALE GENOMIC DNA]</scope>
</reference>
<feature type="region of interest" description="Disordered" evidence="1">
    <location>
        <begin position="37"/>
        <end position="63"/>
    </location>
</feature>
<gene>
    <name evidence="2" type="ORF">ZHAS_00014281</name>
</gene>
<accession>A0A084W7V0</accession>
<dbReference type="EMBL" id="ATLV01021314">
    <property type="status" value="NOT_ANNOTATED_CDS"/>
    <property type="molecule type" value="Genomic_DNA"/>
</dbReference>
<dbReference type="EMBL" id="KE525316">
    <property type="protein sequence ID" value="KFB46294.1"/>
    <property type="molecule type" value="Genomic_DNA"/>
</dbReference>
<dbReference type="VEuPathDB" id="VectorBase:ASIS016839"/>
<dbReference type="AlphaFoldDB" id="A0A084W7V0"/>
<dbReference type="VEuPathDB" id="VectorBase:ASIC014281"/>
<dbReference type="EnsemblMetazoa" id="ASIC014281-RA">
    <property type="protein sequence ID" value="ASIC014281-PA"/>
    <property type="gene ID" value="ASIC014281"/>
</dbReference>
<dbReference type="Proteomes" id="UP000030765">
    <property type="component" value="Unassembled WGS sequence"/>
</dbReference>
<keyword evidence="4" id="KW-1185">Reference proteome</keyword>
<sequence>METDLAYDVLADYSLQETPFYEAPTPAAAAGVTFYPEPQHQHQQSDNQQQQRHSFHGSRRNGSAFDLSLTTSMLTGKMQLMNTSGGSVGSGMANHPGGGLHSSSLQHANQQLNHHNHQHQSGMALVPTGVPSAGVHSSALVLPGSGGLTRPKKLKKSVSFLPTFVQVSDRKESTTAAWA</sequence>
<evidence type="ECO:0000256" key="1">
    <source>
        <dbReference type="SAM" id="MobiDB-lite"/>
    </source>
</evidence>
<proteinExistence type="predicted"/>
<feature type="compositionally biased region" description="Low complexity" evidence="1">
    <location>
        <begin position="41"/>
        <end position="52"/>
    </location>
</feature>
<evidence type="ECO:0000313" key="2">
    <source>
        <dbReference type="EMBL" id="KFB46294.1"/>
    </source>
</evidence>
<reference evidence="3" key="2">
    <citation type="submission" date="2020-05" db="UniProtKB">
        <authorList>
            <consortium name="EnsemblMetazoa"/>
        </authorList>
    </citation>
    <scope>IDENTIFICATION</scope>
</reference>
<evidence type="ECO:0000313" key="3">
    <source>
        <dbReference type="EnsemblMetazoa" id="ASIC014281-PA"/>
    </source>
</evidence>
<evidence type="ECO:0000313" key="4">
    <source>
        <dbReference type="Proteomes" id="UP000030765"/>
    </source>
</evidence>
<name>A0A084W7V0_ANOSI</name>
<dbReference type="OMA" id="QETPFYE"/>